<protein>
    <recommendedName>
        <fullName evidence="4">RNA-directed RNA polymerase</fullName>
    </recommendedName>
</protein>
<feature type="non-terminal residue" evidence="2">
    <location>
        <position position="584"/>
    </location>
</feature>
<keyword evidence="3" id="KW-1185">Reference proteome</keyword>
<dbReference type="EMBL" id="CAUYUJ010016414">
    <property type="protein sequence ID" value="CAK0865000.1"/>
    <property type="molecule type" value="Genomic_DNA"/>
</dbReference>
<evidence type="ECO:0000313" key="3">
    <source>
        <dbReference type="Proteomes" id="UP001189429"/>
    </source>
</evidence>
<feature type="non-terminal residue" evidence="2">
    <location>
        <position position="1"/>
    </location>
</feature>
<proteinExistence type="predicted"/>
<gene>
    <name evidence="2" type="ORF">PCOR1329_LOCUS52685</name>
</gene>
<comment type="caution">
    <text evidence="2">The sequence shown here is derived from an EMBL/GenBank/DDBJ whole genome shotgun (WGS) entry which is preliminary data.</text>
</comment>
<evidence type="ECO:0008006" key="4">
    <source>
        <dbReference type="Google" id="ProtNLM"/>
    </source>
</evidence>
<feature type="region of interest" description="Disordered" evidence="1">
    <location>
        <begin position="249"/>
        <end position="274"/>
    </location>
</feature>
<evidence type="ECO:0000256" key="1">
    <source>
        <dbReference type="SAM" id="MobiDB-lite"/>
    </source>
</evidence>
<organism evidence="2 3">
    <name type="scientific">Prorocentrum cordatum</name>
    <dbReference type="NCBI Taxonomy" id="2364126"/>
    <lineage>
        <taxon>Eukaryota</taxon>
        <taxon>Sar</taxon>
        <taxon>Alveolata</taxon>
        <taxon>Dinophyceae</taxon>
        <taxon>Prorocentrales</taxon>
        <taxon>Prorocentraceae</taxon>
        <taxon>Prorocentrum</taxon>
    </lineage>
</organism>
<reference evidence="2" key="1">
    <citation type="submission" date="2023-10" db="EMBL/GenBank/DDBJ databases">
        <authorList>
            <person name="Chen Y."/>
            <person name="Shah S."/>
            <person name="Dougan E. K."/>
            <person name="Thang M."/>
            <person name="Chan C."/>
        </authorList>
    </citation>
    <scope>NUCLEOTIDE SEQUENCE [LARGE SCALE GENOMIC DNA]</scope>
</reference>
<accession>A0ABN9UXZ9</accession>
<evidence type="ECO:0000313" key="2">
    <source>
        <dbReference type="EMBL" id="CAK0865000.1"/>
    </source>
</evidence>
<sequence length="584" mass="64526">VYLQLGVAYDENNVAGLVAKGLMLCLAGNMLKIFNRKRLTDNDEAVNELGLLQACRGLLARVFKRWLVQAGCNGNLDIGVGAPAKSSDKQNAYAEQKAKNRRIALRWVNGEPTSDLLVIRGGLDTLFADANRQFITTEGSFCVVTPESSITEYWRRLAFRMASRAAAEYTRQLPHCLPGPFTKRIMDTSDFESPELKGFLTLLMLMGYADTAEFGGANAEAFAHRLKVRSLEVLEWLRADEVSQCRAAFNAGGDGDEDPPSSKAKQKQKRGGGGEWRAFVSSQLYQGTTDFHEMPPRYWARTEAERHDNIRAGAVGADLHRQGQRAFGPTLKDRRAHDLHNEALAFDRRRPLEDIACASSAPAPTAAAMEGRAEDRVQHTMAWVTAVCKFDHQRRQWREERGAAVIKEFVRAQSDEILREVVSRIKGVSPWAGKLAAKPALRLPGLDITCCDACFETDFLTFSTAKMRATAPRAGGNWAATVDNHWTAGHRPALEGEWRGPTTCDDTQTQCYKYGLCICSKPGRKVLRLRNSVLTAIKDIGPLRSDKRDMLVDGFTAMRLTGAPVDPVFAGFDGPELEATDSAV</sequence>
<name>A0ABN9UXZ9_9DINO</name>
<dbReference type="Proteomes" id="UP001189429">
    <property type="component" value="Unassembled WGS sequence"/>
</dbReference>